<feature type="signal peptide" evidence="1">
    <location>
        <begin position="1"/>
        <end position="30"/>
    </location>
</feature>
<protein>
    <recommendedName>
        <fullName evidence="2">GH18 domain-containing protein</fullName>
    </recommendedName>
</protein>
<evidence type="ECO:0000256" key="1">
    <source>
        <dbReference type="SAM" id="SignalP"/>
    </source>
</evidence>
<organism evidence="3 4">
    <name type="scientific">Polyangium fumosum</name>
    <dbReference type="NCBI Taxonomy" id="889272"/>
    <lineage>
        <taxon>Bacteria</taxon>
        <taxon>Pseudomonadati</taxon>
        <taxon>Myxococcota</taxon>
        <taxon>Polyangia</taxon>
        <taxon>Polyangiales</taxon>
        <taxon>Polyangiaceae</taxon>
        <taxon>Polyangium</taxon>
    </lineage>
</organism>
<dbReference type="Gene3D" id="3.20.20.80">
    <property type="entry name" value="Glycosidases"/>
    <property type="match status" value="1"/>
</dbReference>
<evidence type="ECO:0000313" key="3">
    <source>
        <dbReference type="EMBL" id="TKC98319.1"/>
    </source>
</evidence>
<reference evidence="3 4" key="1">
    <citation type="submission" date="2019-04" db="EMBL/GenBank/DDBJ databases">
        <authorList>
            <person name="Li Y."/>
            <person name="Wang J."/>
        </authorList>
    </citation>
    <scope>NUCLEOTIDE SEQUENCE [LARGE SCALE GENOMIC DNA]</scope>
    <source>
        <strain evidence="3 4">DSM 14668</strain>
    </source>
</reference>
<dbReference type="EMBL" id="SSMQ01000070">
    <property type="protein sequence ID" value="TKC98319.1"/>
    <property type="molecule type" value="Genomic_DNA"/>
</dbReference>
<dbReference type="GO" id="GO:0005975">
    <property type="term" value="P:carbohydrate metabolic process"/>
    <property type="evidence" value="ECO:0007669"/>
    <property type="project" value="InterPro"/>
</dbReference>
<dbReference type="PROSITE" id="PS51910">
    <property type="entry name" value="GH18_2"/>
    <property type="match status" value="1"/>
</dbReference>
<accession>A0A4U1IV26</accession>
<dbReference type="OrthoDB" id="3681635at2"/>
<proteinExistence type="predicted"/>
<feature type="chain" id="PRO_5020694587" description="GH18 domain-containing protein" evidence="1">
    <location>
        <begin position="31"/>
        <end position="346"/>
    </location>
</feature>
<dbReference type="RefSeq" id="WP_136934740.1">
    <property type="nucleotide sequence ID" value="NZ_SSMQ01000070.1"/>
</dbReference>
<evidence type="ECO:0000259" key="2">
    <source>
        <dbReference type="PROSITE" id="PS51910"/>
    </source>
</evidence>
<keyword evidence="1" id="KW-0732">Signal</keyword>
<name>A0A4U1IV26_9BACT</name>
<feature type="domain" description="GH18" evidence="2">
    <location>
        <begin position="70"/>
        <end position="346"/>
    </location>
</feature>
<sequence length="346" mass="38205">MPPSRSKRLSTRRQLLACAVVGAASTAAYVVWSPGATVKDGRHDLGTNGIWMQHAWLGGDGWFTQYGKEAKKPLFRDPRRLAEAAALLRRHRIRDVFPHLCPAAASGAIASHDPAQTERFLDAFEGFRVMPWVGGVLDVSARPGDRAWREGFARSIRALLDAHPRMAGIHVNIEPCPSGHAPYLTLLDELRAGLPKGKLLSVAAYPPTTILHPFNDIHWDEAYFREVAQRVDQLAVMMYDTALANGKLYKDLFTRWTREVLDWAGTTPVLLGLPAYDDPGVGYHHADVENVPNALAGAHAALQAYPKLPASYQGIALYSDWEMTEDEWGTLRAQFLRPEGPRGASS</sequence>
<dbReference type="InterPro" id="IPR001223">
    <property type="entry name" value="Glyco_hydro18_cat"/>
</dbReference>
<dbReference type="SUPFAM" id="SSF51445">
    <property type="entry name" value="(Trans)glycosidases"/>
    <property type="match status" value="1"/>
</dbReference>
<comment type="caution">
    <text evidence="3">The sequence shown here is derived from an EMBL/GenBank/DDBJ whole genome shotgun (WGS) entry which is preliminary data.</text>
</comment>
<keyword evidence="4" id="KW-1185">Reference proteome</keyword>
<dbReference type="InterPro" id="IPR017853">
    <property type="entry name" value="GH"/>
</dbReference>
<evidence type="ECO:0000313" key="4">
    <source>
        <dbReference type="Proteomes" id="UP000309215"/>
    </source>
</evidence>
<dbReference type="AlphaFoldDB" id="A0A4U1IV26"/>
<dbReference type="Proteomes" id="UP000309215">
    <property type="component" value="Unassembled WGS sequence"/>
</dbReference>
<gene>
    <name evidence="3" type="ORF">E8A74_41850</name>
</gene>